<evidence type="ECO:0000313" key="6">
    <source>
        <dbReference type="EMBL" id="ERN07391.1"/>
    </source>
</evidence>
<evidence type="ECO:0000256" key="3">
    <source>
        <dbReference type="ARBA" id="ARBA00022552"/>
    </source>
</evidence>
<dbReference type="PANTHER" id="PTHR13026">
    <property type="entry name" value="NNP-1 PROTEIN NOVEL NUCLEAR PROTEIN 1 NOP52"/>
    <property type="match status" value="1"/>
</dbReference>
<dbReference type="GO" id="GO:0030688">
    <property type="term" value="C:preribosome, small subunit precursor"/>
    <property type="evidence" value="ECO:0007669"/>
    <property type="project" value="InterPro"/>
</dbReference>
<keyword evidence="3" id="KW-0698">rRNA processing</keyword>
<feature type="compositionally biased region" description="Basic and acidic residues" evidence="5">
    <location>
        <begin position="568"/>
        <end position="581"/>
    </location>
</feature>
<dbReference type="KEGG" id="atr:18435610"/>
<evidence type="ECO:0000256" key="1">
    <source>
        <dbReference type="ARBA" id="ARBA00004123"/>
    </source>
</evidence>
<dbReference type="Gramene" id="ERN07391">
    <property type="protein sequence ID" value="ERN07391"/>
    <property type="gene ID" value="AMTR_s00019p00242560"/>
</dbReference>
<proteinExistence type="inferred from homology"/>
<feature type="region of interest" description="Disordered" evidence="5">
    <location>
        <begin position="529"/>
        <end position="635"/>
    </location>
</feature>
<name>W1PID5_AMBTC</name>
<accession>W1PID5</accession>
<feature type="compositionally biased region" description="Basic and acidic residues" evidence="5">
    <location>
        <begin position="467"/>
        <end position="490"/>
    </location>
</feature>
<protein>
    <recommendedName>
        <fullName evidence="8">Ribosomal RNA processing protein 1 homolog</fullName>
    </recommendedName>
</protein>
<dbReference type="Proteomes" id="UP000017836">
    <property type="component" value="Unassembled WGS sequence"/>
</dbReference>
<reference evidence="7" key="1">
    <citation type="journal article" date="2013" name="Science">
        <title>The Amborella genome and the evolution of flowering plants.</title>
        <authorList>
            <consortium name="Amborella Genome Project"/>
        </authorList>
    </citation>
    <scope>NUCLEOTIDE SEQUENCE [LARGE SCALE GENOMIC DNA]</scope>
</reference>
<dbReference type="STRING" id="13333.W1PID5"/>
<comment type="subcellular location">
    <subcellularLocation>
        <location evidence="1">Nucleus</location>
    </subcellularLocation>
</comment>
<evidence type="ECO:0000256" key="5">
    <source>
        <dbReference type="SAM" id="MobiDB-lite"/>
    </source>
</evidence>
<dbReference type="GO" id="GO:0005634">
    <property type="term" value="C:nucleus"/>
    <property type="evidence" value="ECO:0000318"/>
    <property type="project" value="GO_Central"/>
</dbReference>
<keyword evidence="7" id="KW-1185">Reference proteome</keyword>
<dbReference type="InterPro" id="IPR010301">
    <property type="entry name" value="RRP1"/>
</dbReference>
<dbReference type="GO" id="GO:0006364">
    <property type="term" value="P:rRNA processing"/>
    <property type="evidence" value="ECO:0007669"/>
    <property type="project" value="UniProtKB-KW"/>
</dbReference>
<feature type="region of interest" description="Disordered" evidence="5">
    <location>
        <begin position="652"/>
        <end position="685"/>
    </location>
</feature>
<evidence type="ECO:0000256" key="2">
    <source>
        <dbReference type="ARBA" id="ARBA00006374"/>
    </source>
</evidence>
<sequence length="725" mass="80761">MAVDPQNENLNGSVFIKDLASCNKATRDKAVKLLRTWLMAQPLVSEQDMKKIWKGLFYCIWHSDKLPVQVDLIERLSSILVSVDLSLSSQYFEIFLLTMRREWSGIDFLRLDKFYLSIRKFLHSLFLLLKKNDWDISLSKRFMGILSEGTLLSVDKYHANGVNYHIAEIFLSEIKEFLPLNLEVFSVILEPFVVVLERSMYKVLIKKVKSDVFDFLLEKGKKLLKLKGGEECGDCNLEVENFGKVAFSIGLSARFLDSASSSTTIQSNRKVLFELHDSFFKLERAATKLSFEVLPLMTKKQDPSEDGSNQMMDSGVDNSENLGDESARSCEEMENGANISENLGDGSCKAMDNGVSNSENLDEGMEDKKLDDGSGQTMDDEHSEDSSCQMNGVGNPGHLDDGSCQNPEDGIKKLLNGHSKVEVSDKEEEMPLCSEKRDDVSNCDSKKRKKKKSKKASDGMSNKSRKKNLDELTKDEEGIGHEQHVAHEENTCTEPEPCIGHLNRSDVLVFDESVISNLQKKFERVAAEAGMDGLDLTEISVSPFLKSRKRKSPASENGQVPCGPSKESNGESRPEKSDGKGVKKVSSTLISPSPIEPKRRNPKRLVNCKQDPCSPDTSALSGGMSAPEKSVEKSEKSVKKVRFSMKSNIVWKPHSPLPPQSLRLPPSATPRGSALKKGLPPGPVRIMKESPVIRVTKPKVRKGRKNVKRVSAAVKRLRKLQANSV</sequence>
<dbReference type="OrthoDB" id="2019504at2759"/>
<keyword evidence="4" id="KW-0539">Nucleus</keyword>
<dbReference type="Pfam" id="PF05997">
    <property type="entry name" value="Nop52"/>
    <property type="match status" value="1"/>
</dbReference>
<dbReference type="PANTHER" id="PTHR13026:SF0">
    <property type="entry name" value="RIBOSOMAL RNA PROCESSING 1B"/>
    <property type="match status" value="1"/>
</dbReference>
<feature type="compositionally biased region" description="Polar residues" evidence="5">
    <location>
        <begin position="306"/>
        <end position="321"/>
    </location>
</feature>
<organism evidence="6 7">
    <name type="scientific">Amborella trichopoda</name>
    <dbReference type="NCBI Taxonomy" id="13333"/>
    <lineage>
        <taxon>Eukaryota</taxon>
        <taxon>Viridiplantae</taxon>
        <taxon>Streptophyta</taxon>
        <taxon>Embryophyta</taxon>
        <taxon>Tracheophyta</taxon>
        <taxon>Spermatophyta</taxon>
        <taxon>Magnoliopsida</taxon>
        <taxon>Amborellales</taxon>
        <taxon>Amborellaceae</taxon>
        <taxon>Amborella</taxon>
    </lineage>
</organism>
<gene>
    <name evidence="6" type="ORF">AMTR_s00019p00242560</name>
</gene>
<dbReference type="EMBL" id="KI393807">
    <property type="protein sequence ID" value="ERN07391.1"/>
    <property type="molecule type" value="Genomic_DNA"/>
</dbReference>
<evidence type="ECO:0000313" key="7">
    <source>
        <dbReference type="Proteomes" id="UP000017836"/>
    </source>
</evidence>
<dbReference type="HOGENOM" id="CLU_023145_0_0_1"/>
<feature type="region of interest" description="Disordered" evidence="5">
    <location>
        <begin position="299"/>
        <end position="498"/>
    </location>
</feature>
<evidence type="ECO:0008006" key="8">
    <source>
        <dbReference type="Google" id="ProtNLM"/>
    </source>
</evidence>
<comment type="similarity">
    <text evidence="2">Belongs to the RRP1 family.</text>
</comment>
<dbReference type="eggNOG" id="KOG3911">
    <property type="taxonomic scope" value="Eukaryota"/>
</dbReference>
<evidence type="ECO:0000256" key="4">
    <source>
        <dbReference type="ARBA" id="ARBA00023242"/>
    </source>
</evidence>
<dbReference type="AlphaFoldDB" id="W1PID5"/>